<name>A0A9W8EA55_9FUNG</name>
<accession>A0A9W8EA55</accession>
<comment type="caution">
    <text evidence="3">The sequence shown here is derived from an EMBL/GenBank/DDBJ whole genome shotgun (WGS) entry which is preliminary data.</text>
</comment>
<feature type="compositionally biased region" description="Polar residues" evidence="1">
    <location>
        <begin position="16"/>
        <end position="44"/>
    </location>
</feature>
<feature type="compositionally biased region" description="Basic residues" evidence="1">
    <location>
        <begin position="1"/>
        <end position="10"/>
    </location>
</feature>
<evidence type="ECO:0000256" key="1">
    <source>
        <dbReference type="SAM" id="MobiDB-lite"/>
    </source>
</evidence>
<feature type="region of interest" description="Disordered" evidence="1">
    <location>
        <begin position="1"/>
        <end position="70"/>
    </location>
</feature>
<reference evidence="3" key="1">
    <citation type="submission" date="2022-07" db="EMBL/GenBank/DDBJ databases">
        <title>Phylogenomic reconstructions and comparative analyses of Kickxellomycotina fungi.</title>
        <authorList>
            <person name="Reynolds N.K."/>
            <person name="Stajich J.E."/>
            <person name="Barry K."/>
            <person name="Grigoriev I.V."/>
            <person name="Crous P."/>
            <person name="Smith M.E."/>
        </authorList>
    </citation>
    <scope>NUCLEOTIDE SEQUENCE</scope>
    <source>
        <strain evidence="3">RSA 567</strain>
    </source>
</reference>
<dbReference type="EMBL" id="JANBQB010001761">
    <property type="protein sequence ID" value="KAJ1970460.1"/>
    <property type="molecule type" value="Genomic_DNA"/>
</dbReference>
<protein>
    <recommendedName>
        <fullName evidence="2">ATP-dependent RNA helicase DHX29-like UBA domain-containing protein</fullName>
    </recommendedName>
</protein>
<evidence type="ECO:0000259" key="2">
    <source>
        <dbReference type="Pfam" id="PF24899"/>
    </source>
</evidence>
<keyword evidence="4" id="KW-1185">Reference proteome</keyword>
<evidence type="ECO:0000313" key="4">
    <source>
        <dbReference type="Proteomes" id="UP001151582"/>
    </source>
</evidence>
<dbReference type="AlphaFoldDB" id="A0A9W8EA55"/>
<dbReference type="Pfam" id="PF24899">
    <property type="entry name" value="UBA_DHX29"/>
    <property type="match status" value="1"/>
</dbReference>
<organism evidence="3 4">
    <name type="scientific">Dimargaris verticillata</name>
    <dbReference type="NCBI Taxonomy" id="2761393"/>
    <lineage>
        <taxon>Eukaryota</taxon>
        <taxon>Fungi</taxon>
        <taxon>Fungi incertae sedis</taxon>
        <taxon>Zoopagomycota</taxon>
        <taxon>Kickxellomycotina</taxon>
        <taxon>Dimargaritomycetes</taxon>
        <taxon>Dimargaritales</taxon>
        <taxon>Dimargaritaceae</taxon>
        <taxon>Dimargaris</taxon>
    </lineage>
</organism>
<dbReference type="OrthoDB" id="5600252at2759"/>
<feature type="domain" description="ATP-dependent RNA helicase DHX29-like UBA" evidence="2">
    <location>
        <begin position="156"/>
        <end position="207"/>
    </location>
</feature>
<dbReference type="GO" id="GO:0004386">
    <property type="term" value="F:helicase activity"/>
    <property type="evidence" value="ECO:0007669"/>
    <property type="project" value="UniProtKB-KW"/>
</dbReference>
<sequence>MPKKSKKKLKALSAARSVSTVSIPKTTKRATSPQPAAATACTNASDRETPTPTPGSELIDRATGPKIPEWDDNTLYELGNALTPRTKAFVAGHFNQQRRQVPNAKALPSLTMTEPSESTMLALLRECLETSPALLSQTSLPTQHRAESDQRLFRALYRVYAILEAYGFQAEHIQAAMAATGGLHIQDCIDWLCIQLTFDDLPKGFCDKYVTDPKIQPR</sequence>
<dbReference type="Proteomes" id="UP001151582">
    <property type="component" value="Unassembled WGS sequence"/>
</dbReference>
<dbReference type="InterPro" id="IPR056890">
    <property type="entry name" value="UBA_DHX29-like"/>
</dbReference>
<evidence type="ECO:0000313" key="3">
    <source>
        <dbReference type="EMBL" id="KAJ1970460.1"/>
    </source>
</evidence>
<dbReference type="GO" id="GO:0016787">
    <property type="term" value="F:hydrolase activity"/>
    <property type="evidence" value="ECO:0007669"/>
    <property type="project" value="UniProtKB-KW"/>
</dbReference>
<feature type="non-terminal residue" evidence="3">
    <location>
        <position position="218"/>
    </location>
</feature>
<gene>
    <name evidence="3" type="ORF">H4R34_006051</name>
</gene>
<proteinExistence type="predicted"/>